<dbReference type="PROSITE" id="PS51257">
    <property type="entry name" value="PROKAR_LIPOPROTEIN"/>
    <property type="match status" value="1"/>
</dbReference>
<gene>
    <name evidence="1" type="ORF">SCHPADRAFT_158317</name>
</gene>
<evidence type="ECO:0000313" key="1">
    <source>
        <dbReference type="EMBL" id="KLO17538.1"/>
    </source>
</evidence>
<reference evidence="1 2" key="1">
    <citation type="submission" date="2015-04" db="EMBL/GenBank/DDBJ databases">
        <title>Complete genome sequence of Schizopora paradoxa KUC8140, a cosmopolitan wood degrader in East Asia.</title>
        <authorList>
            <consortium name="DOE Joint Genome Institute"/>
            <person name="Min B."/>
            <person name="Park H."/>
            <person name="Jang Y."/>
            <person name="Kim J.-J."/>
            <person name="Kim K.H."/>
            <person name="Pangilinan J."/>
            <person name="Lipzen A."/>
            <person name="Riley R."/>
            <person name="Grigoriev I.V."/>
            <person name="Spatafora J.W."/>
            <person name="Choi I.-G."/>
        </authorList>
    </citation>
    <scope>NUCLEOTIDE SEQUENCE [LARGE SCALE GENOMIC DNA]</scope>
    <source>
        <strain evidence="1 2">KUC8140</strain>
    </source>
</reference>
<proteinExistence type="predicted"/>
<sequence length="80" mass="9560">MLRRHFKFSTQHLLSGSSVFTTSSSCAELRYDNRYTGTYNSIIEKVLVLSYYDVYKPSQCYERNEKLTIHFRQVLSYYKP</sequence>
<organism evidence="1 2">
    <name type="scientific">Schizopora paradoxa</name>
    <dbReference type="NCBI Taxonomy" id="27342"/>
    <lineage>
        <taxon>Eukaryota</taxon>
        <taxon>Fungi</taxon>
        <taxon>Dikarya</taxon>
        <taxon>Basidiomycota</taxon>
        <taxon>Agaricomycotina</taxon>
        <taxon>Agaricomycetes</taxon>
        <taxon>Hymenochaetales</taxon>
        <taxon>Schizoporaceae</taxon>
        <taxon>Schizopora</taxon>
    </lineage>
</organism>
<evidence type="ECO:0000313" key="2">
    <source>
        <dbReference type="Proteomes" id="UP000053477"/>
    </source>
</evidence>
<accession>A0A0H2S7C0</accession>
<dbReference type="EMBL" id="KQ085903">
    <property type="protein sequence ID" value="KLO17538.1"/>
    <property type="molecule type" value="Genomic_DNA"/>
</dbReference>
<name>A0A0H2S7C0_9AGAM</name>
<protein>
    <submittedName>
        <fullName evidence="1">Uncharacterized protein</fullName>
    </submittedName>
</protein>
<keyword evidence="2" id="KW-1185">Reference proteome</keyword>
<dbReference type="AlphaFoldDB" id="A0A0H2S7C0"/>
<dbReference type="InParanoid" id="A0A0H2S7C0"/>
<dbReference type="Proteomes" id="UP000053477">
    <property type="component" value="Unassembled WGS sequence"/>
</dbReference>